<feature type="compositionally biased region" description="Basic and acidic residues" evidence="2">
    <location>
        <begin position="411"/>
        <end position="427"/>
    </location>
</feature>
<evidence type="ECO:0000256" key="1">
    <source>
        <dbReference type="SAM" id="Coils"/>
    </source>
</evidence>
<feature type="compositionally biased region" description="Acidic residues" evidence="2">
    <location>
        <begin position="1351"/>
        <end position="1367"/>
    </location>
</feature>
<feature type="compositionally biased region" description="Low complexity" evidence="2">
    <location>
        <begin position="1685"/>
        <end position="1702"/>
    </location>
</feature>
<feature type="coiled-coil region" evidence="1">
    <location>
        <begin position="1115"/>
        <end position="1149"/>
    </location>
</feature>
<feature type="region of interest" description="Disordered" evidence="2">
    <location>
        <begin position="474"/>
        <end position="499"/>
    </location>
</feature>
<dbReference type="InterPro" id="IPR032675">
    <property type="entry name" value="LRR_dom_sf"/>
</dbReference>
<feature type="region of interest" description="Disordered" evidence="2">
    <location>
        <begin position="383"/>
        <end position="456"/>
    </location>
</feature>
<protein>
    <submittedName>
        <fullName evidence="3">Uncharacterized protein</fullName>
    </submittedName>
</protein>
<feature type="compositionally biased region" description="Acidic residues" evidence="2">
    <location>
        <begin position="1296"/>
        <end position="1309"/>
    </location>
</feature>
<reference evidence="3" key="1">
    <citation type="submission" date="2022-11" db="EMBL/GenBank/DDBJ databases">
        <authorList>
            <person name="Morgan W.R."/>
            <person name="Tartar A."/>
        </authorList>
    </citation>
    <scope>NUCLEOTIDE SEQUENCE</scope>
    <source>
        <strain evidence="3">ARSEF 373</strain>
    </source>
</reference>
<dbReference type="PANTHER" id="PTHR46759">
    <property type="entry name" value="LEUCINE-RICH REPEAT-CONTAINING PROTEIN 72"/>
    <property type="match status" value="1"/>
</dbReference>
<feature type="region of interest" description="Disordered" evidence="2">
    <location>
        <begin position="583"/>
        <end position="603"/>
    </location>
</feature>
<dbReference type="Gene3D" id="3.80.10.10">
    <property type="entry name" value="Ribonuclease Inhibitor"/>
    <property type="match status" value="1"/>
</dbReference>
<proteinExistence type="predicted"/>
<keyword evidence="1" id="KW-0175">Coiled coil</keyword>
<dbReference type="Proteomes" id="UP001146120">
    <property type="component" value="Unassembled WGS sequence"/>
</dbReference>
<feature type="compositionally biased region" description="Basic and acidic residues" evidence="2">
    <location>
        <begin position="1621"/>
        <end position="1631"/>
    </location>
</feature>
<feature type="region of interest" description="Disordered" evidence="2">
    <location>
        <begin position="1673"/>
        <end position="1748"/>
    </location>
</feature>
<feature type="region of interest" description="Disordered" evidence="2">
    <location>
        <begin position="19"/>
        <end position="49"/>
    </location>
</feature>
<feature type="compositionally biased region" description="Gly residues" evidence="2">
    <location>
        <begin position="1317"/>
        <end position="1327"/>
    </location>
</feature>
<keyword evidence="4" id="KW-1185">Reference proteome</keyword>
<feature type="compositionally biased region" description="Basic residues" evidence="2">
    <location>
        <begin position="1703"/>
        <end position="1717"/>
    </location>
</feature>
<feature type="region of interest" description="Disordered" evidence="2">
    <location>
        <begin position="1861"/>
        <end position="1883"/>
    </location>
</feature>
<feature type="compositionally biased region" description="Basic and acidic residues" evidence="2">
    <location>
        <begin position="474"/>
        <end position="490"/>
    </location>
</feature>
<reference evidence="3" key="2">
    <citation type="journal article" date="2023" name="Microbiol Resour">
        <title>Decontamination and Annotation of the Draft Genome Sequence of the Oomycete Lagenidium giganteum ARSEF 373.</title>
        <authorList>
            <person name="Morgan W.R."/>
            <person name="Tartar A."/>
        </authorList>
    </citation>
    <scope>NUCLEOTIDE SEQUENCE</scope>
    <source>
        <strain evidence="3">ARSEF 373</strain>
    </source>
</reference>
<evidence type="ECO:0000313" key="4">
    <source>
        <dbReference type="Proteomes" id="UP001146120"/>
    </source>
</evidence>
<dbReference type="SUPFAM" id="SSF52058">
    <property type="entry name" value="L domain-like"/>
    <property type="match status" value="1"/>
</dbReference>
<feature type="compositionally biased region" description="Polar residues" evidence="2">
    <location>
        <begin position="39"/>
        <end position="49"/>
    </location>
</feature>
<dbReference type="PANTHER" id="PTHR46759:SF2">
    <property type="match status" value="1"/>
</dbReference>
<feature type="compositionally biased region" description="Basic and acidic residues" evidence="2">
    <location>
        <begin position="1718"/>
        <end position="1732"/>
    </location>
</feature>
<gene>
    <name evidence="3" type="ORF">N0F65_000562</name>
</gene>
<comment type="caution">
    <text evidence="3">The sequence shown here is derived from an EMBL/GenBank/DDBJ whole genome shotgun (WGS) entry which is preliminary data.</text>
</comment>
<dbReference type="EMBL" id="DAKRPA010000065">
    <property type="protein sequence ID" value="DBA00377.1"/>
    <property type="molecule type" value="Genomic_DNA"/>
</dbReference>
<feature type="region of interest" description="Disordered" evidence="2">
    <location>
        <begin position="1783"/>
        <end position="1830"/>
    </location>
</feature>
<evidence type="ECO:0000313" key="3">
    <source>
        <dbReference type="EMBL" id="DBA00377.1"/>
    </source>
</evidence>
<feature type="compositionally biased region" description="Basic and acidic residues" evidence="2">
    <location>
        <begin position="1783"/>
        <end position="1804"/>
    </location>
</feature>
<feature type="coiled-coil region" evidence="1">
    <location>
        <begin position="836"/>
        <end position="1010"/>
    </location>
</feature>
<dbReference type="InterPro" id="IPR042655">
    <property type="entry name" value="LRC72"/>
</dbReference>
<dbReference type="Pfam" id="PF14580">
    <property type="entry name" value="LRR_9"/>
    <property type="match status" value="1"/>
</dbReference>
<feature type="region of interest" description="Disordered" evidence="2">
    <location>
        <begin position="1296"/>
        <end position="1330"/>
    </location>
</feature>
<sequence>MSTAQLQSAAIRGYGSKFAAQRAGKRQEIDSTRDPIPATANQSSKPRTLSDAFKQNQNGVKLCEGTKLNCVGKRVQRIGRVPPAIAAHVTALYLSQNDLSSLEGIDQFASVQLLSIGGNVLTRFSEVHRLTALRLLRHLNLTGNPICEFPSYRHRVMHALPSVRVLDGVQVTKKDRELARVTASQDHVYRQALVRNHVLADKLQRLVVRLRLHREFYSLVLTMTSVSNQFDQLPRIPDASSDRMSVLQRVWDASDVLSDDEQETIEVQLLGIVVRAYRQLCDHPKTRASTYLMQLAANSKQQGKTRVRVPFTEESKQWAEAYSQVLALQQQRVVDLESEGKRERNATVEHLKTMLTTDPTRRRWLIKSSMAAMPTRGVATKIDLSSKLPPQQVDPETMHPKSPCQHTARSIIDDQQPRGNKQQERESISVALSPKRSAKPGPKTQAKRQSEFKSKLRFADFNNKTLNEAVNQFRLRDDRPQRAQLRDHGGPRPQAAAPSNAWESNNQVRVMTLQVPSPRSHPMASMDREEGVLGTNQCGWCVCVDASTDSVAAMSAKLALLVPQAESEIVRLNREALLNVTKRGRTTGKRTTDTSTGNAATEDSASYVGMDEANLSAAAKSLALKGSMAAALHESIIAEEWVNVHLETTGAYLLPAADIQPLISKAEAVYGSRVDDSLDEEDAFAFRKTSDGGPLARAGIDRAALYRLGMPKDLVDRLYRALYVYTNGFHNIINEIASHCPPPVEKHVSSNVWLTFLLLLEQCEDGKYEMAMLKFKQATEQWRKQQEEEFAVETKRMDAQLTELQTTLAIEMARSSEKSELISKLATDNNADNIAISDHQREIAAQAEQIRLLRLEILVHEDDEKKLNEHLDDARKDYEVANSERFNALTERYTLEEEIRKLHQELDRIETEKASYAKRMHETLFMNQALRAGNETVKQNVVVLTVEKEKLTAERQSLNETVERLKEEIQQLTTQKTAVEDNLTESERKQEHLEERLHAMKEQLDIEMENNTRMQQTSSTLNAQIDEERAKIGVLEAKVNLLTVEKQNTGMRAQDKLRIERLLNQKLELENIVESLKMDRAKDQEQIWNLRASLEALDTEMQHSKRVFSAGQQAFLHSERTCEQLRHQLHDLEKNYEKSTKSLTSLKERFKLYEDNSKEQITKLEVELKVTASQLREVSYANRDNTTLIGELNKSLELAAKEVKMLKGRLESVEGSYVQLKGEKEEWQRDRKQRDLQYSTSKNAIHQFIRSLQHILALVKRDEYPLDEALRELLRMVAETFGNDLAVSNLLDEEDQLEEFEEEDSSDDDDHSRGNDGHSGGGGGGHRGSVAMRGAARRKGLSIVKGLAEEGKEDDEDDDGDDDDEEGDGSKGRKRRVSRMSRFRKSKLETRVERLTKDLELKVELVASLEKVICTQADEILQLSTSNAQQMRWLKLNENQKGMLRSDIDNYYIILQETRSYKRKLEAQLADTKIMLVMETNRAFQLEQTLRQLRLEFDMQQASNEDLLGRIWREYQKELFKISQRRDREVQATVVSVHIATQTMVPTRNPATERPRMAAMQLPLANPASADAETILNQLNEAAKLLLPGVETELGLDHFQMQLSGRRSTMRQSFLNGARRTSRDSTHGIRPDRRKGRGQRSVLPTIEDDGFKPHIVRHVNEFGTRHDVLISAGLPPFFGDQQEPTSAQSSRTASSQQTTARSPRLHTPHKPLGARKHAAVDHHARSHGDRIRHGSPKKRAKPTVSATKATLDVDVTTTAAPTGGLRYNGGFLRAGMEVLRNSGAHEHGGRHDDRDEDPAHHGVSDDDFLSGSDEGGSPRSTSPSPHASIHHPLMRWGSIAHSPGRLETSVRDFQRDQEQQMEYDGNEVRHAHPARRYRRQNSVDAADVDPSLADEAAKSPFVPGVLYPIIPHQ</sequence>
<feature type="region of interest" description="Disordered" evidence="2">
    <location>
        <begin position="1347"/>
        <end position="1380"/>
    </location>
</feature>
<organism evidence="3 4">
    <name type="scientific">Lagenidium giganteum</name>
    <dbReference type="NCBI Taxonomy" id="4803"/>
    <lineage>
        <taxon>Eukaryota</taxon>
        <taxon>Sar</taxon>
        <taxon>Stramenopiles</taxon>
        <taxon>Oomycota</taxon>
        <taxon>Peronosporomycetes</taxon>
        <taxon>Pythiales</taxon>
        <taxon>Pythiaceae</taxon>
    </lineage>
</organism>
<feature type="region of interest" description="Disordered" evidence="2">
    <location>
        <begin position="1614"/>
        <end position="1646"/>
    </location>
</feature>
<name>A0AAV2Z3P5_9STRA</name>
<accession>A0AAV2Z3P5</accession>
<evidence type="ECO:0000256" key="2">
    <source>
        <dbReference type="SAM" id="MobiDB-lite"/>
    </source>
</evidence>